<gene>
    <name evidence="2" type="ORF">E6C50_07975</name>
</gene>
<feature type="transmembrane region" description="Helical" evidence="1">
    <location>
        <begin position="40"/>
        <end position="62"/>
    </location>
</feature>
<proteinExistence type="predicted"/>
<dbReference type="OrthoDB" id="7059775at2"/>
<reference evidence="2 3" key="1">
    <citation type="submission" date="2019-04" db="EMBL/GenBank/DDBJ databases">
        <title>Flavobacterium sp. nov. isolated from construction timber.</title>
        <authorList>
            <person name="Lin S.-Y."/>
            <person name="Chang C.-T."/>
            <person name="Young C.-C."/>
        </authorList>
    </citation>
    <scope>NUCLEOTIDE SEQUENCE [LARGE SCALE GENOMIC DNA]</scope>
    <source>
        <strain evidence="2 3">CC-CTC003</strain>
    </source>
</reference>
<name>A0A4S4A199_9FLAO</name>
<dbReference type="RefSeq" id="WP_136402673.1">
    <property type="nucleotide sequence ID" value="NZ_SSNZ01000002.1"/>
</dbReference>
<feature type="transmembrane region" description="Helical" evidence="1">
    <location>
        <begin position="133"/>
        <end position="153"/>
    </location>
</feature>
<keyword evidence="1" id="KW-0812">Transmembrane</keyword>
<dbReference type="InterPro" id="IPR005325">
    <property type="entry name" value="DUF308_memb"/>
</dbReference>
<dbReference type="Pfam" id="PF03729">
    <property type="entry name" value="DUF308"/>
    <property type="match status" value="2"/>
</dbReference>
<keyword evidence="3" id="KW-1185">Reference proteome</keyword>
<dbReference type="InterPro" id="IPR052712">
    <property type="entry name" value="Acid_resist_chaperone_HdeD"/>
</dbReference>
<sequence length="194" mass="22275">MEKQLFKNIKNAVKHWYLSLIVGVLFLLFGFWILKTPLESYVTLALLFGVVFLVNGIFEIIFSISNRKEIDNWGWILAGGIIDLLFGIVLASNVGLSMAVLPFYVGFMLLFRSVAAIGYAFDLKGFGIRDWYWLLLLGILGLLFSFIMIWNPVFGGMTIIIWTALAFITYGIFRIILAFKLRRLHTFSKKHFED</sequence>
<organism evidence="2 3">
    <name type="scientific">Flavobacterium supellecticarium</name>
    <dbReference type="NCBI Taxonomy" id="2565924"/>
    <lineage>
        <taxon>Bacteria</taxon>
        <taxon>Pseudomonadati</taxon>
        <taxon>Bacteroidota</taxon>
        <taxon>Flavobacteriia</taxon>
        <taxon>Flavobacteriales</taxon>
        <taxon>Flavobacteriaceae</taxon>
        <taxon>Flavobacterium</taxon>
    </lineage>
</organism>
<evidence type="ECO:0000313" key="3">
    <source>
        <dbReference type="Proteomes" id="UP000307507"/>
    </source>
</evidence>
<comment type="caution">
    <text evidence="2">The sequence shown here is derived from an EMBL/GenBank/DDBJ whole genome shotgun (WGS) entry which is preliminary data.</text>
</comment>
<dbReference type="EMBL" id="SSNZ01000002">
    <property type="protein sequence ID" value="THF51689.1"/>
    <property type="molecule type" value="Genomic_DNA"/>
</dbReference>
<keyword evidence="1" id="KW-0472">Membrane</keyword>
<dbReference type="AlphaFoldDB" id="A0A4S4A199"/>
<dbReference type="GO" id="GO:0005886">
    <property type="term" value="C:plasma membrane"/>
    <property type="evidence" value="ECO:0007669"/>
    <property type="project" value="TreeGrafter"/>
</dbReference>
<dbReference type="Proteomes" id="UP000307507">
    <property type="component" value="Unassembled WGS sequence"/>
</dbReference>
<keyword evidence="1" id="KW-1133">Transmembrane helix</keyword>
<feature type="transmembrane region" description="Helical" evidence="1">
    <location>
        <begin position="159"/>
        <end position="179"/>
    </location>
</feature>
<dbReference type="PANTHER" id="PTHR34989">
    <property type="entry name" value="PROTEIN HDED"/>
    <property type="match status" value="1"/>
</dbReference>
<evidence type="ECO:0000256" key="1">
    <source>
        <dbReference type="SAM" id="Phobius"/>
    </source>
</evidence>
<feature type="transmembrane region" description="Helical" evidence="1">
    <location>
        <begin position="101"/>
        <end position="121"/>
    </location>
</feature>
<feature type="transmembrane region" description="Helical" evidence="1">
    <location>
        <begin position="16"/>
        <end position="34"/>
    </location>
</feature>
<dbReference type="PANTHER" id="PTHR34989:SF1">
    <property type="entry name" value="PROTEIN HDED"/>
    <property type="match status" value="1"/>
</dbReference>
<feature type="transmembrane region" description="Helical" evidence="1">
    <location>
        <begin position="74"/>
        <end position="95"/>
    </location>
</feature>
<protein>
    <submittedName>
        <fullName evidence="2">HdeD family acid-resistance protein</fullName>
    </submittedName>
</protein>
<evidence type="ECO:0000313" key="2">
    <source>
        <dbReference type="EMBL" id="THF51689.1"/>
    </source>
</evidence>
<accession>A0A4S4A199</accession>